<sequence>MEDDFHVAELSSYRARVVFVVTIIFLITSTASIILRLIAKRINKANLAADDYAILVAQVLSPASTWNRSAANFLKVVNYGHSALVMLAQAYSLKALFTANIGHHADTVPPSRSPTFFKLLLPLQIIYGLILGLIKLSICLFYNRIFFTKRFRVASWTVVGFIGAWTVGSMLAPILICRPIAYNWDRGIKDGKCSNQTASFITIGVFDLLIDIAVLALPLQMIWNLQVSTGKKVALFSIFGLGTSTMVLSILRIQALVTLDLNDVTYTATFPLLYAFLEPAIGITVACAPIFGPLIKFSSFGKFFSQSGKTHDYNMSSNFERMTEHDHELNDFRPKVTTTITTLRTNGNTEGKSPPPLPNSSPTFFENKSKSRVLSGEGMEIMVKSEWEMGRVDV</sequence>
<gene>
    <name evidence="9" type="primary">SAT4_4</name>
    <name evidence="9" type="ORF">LOCC1_G006016</name>
</gene>
<keyword evidence="3 7" id="KW-1133">Transmembrane helix</keyword>
<feature type="transmembrane region" description="Helical" evidence="7">
    <location>
        <begin position="196"/>
        <end position="221"/>
    </location>
</feature>
<dbReference type="InterPro" id="IPR049326">
    <property type="entry name" value="Rhodopsin_dom_fungi"/>
</dbReference>
<comment type="caution">
    <text evidence="9">The sequence shown here is derived from an EMBL/GenBank/DDBJ whole genome shotgun (WGS) entry which is preliminary data.</text>
</comment>
<evidence type="ECO:0000256" key="3">
    <source>
        <dbReference type="ARBA" id="ARBA00022989"/>
    </source>
</evidence>
<proteinExistence type="inferred from homology"/>
<feature type="transmembrane region" description="Helical" evidence="7">
    <location>
        <begin position="17"/>
        <end position="38"/>
    </location>
</feature>
<evidence type="ECO:0000313" key="9">
    <source>
        <dbReference type="EMBL" id="TVY45667.1"/>
    </source>
</evidence>
<evidence type="ECO:0000256" key="1">
    <source>
        <dbReference type="ARBA" id="ARBA00004141"/>
    </source>
</evidence>
<comment type="subcellular location">
    <subcellularLocation>
        <location evidence="1">Membrane</location>
        <topology evidence="1">Multi-pass membrane protein</topology>
    </subcellularLocation>
</comment>
<dbReference type="AlphaFoldDB" id="A0A8H8S358"/>
<protein>
    <submittedName>
        <fullName evidence="9">Satratoxin biosynthesis SC1 cluster protein</fullName>
    </submittedName>
</protein>
<dbReference type="EMBL" id="QGMI01000183">
    <property type="protein sequence ID" value="TVY45667.1"/>
    <property type="molecule type" value="Genomic_DNA"/>
</dbReference>
<feature type="transmembrane region" description="Helical" evidence="7">
    <location>
        <begin position="273"/>
        <end position="295"/>
    </location>
</feature>
<feature type="region of interest" description="Disordered" evidence="6">
    <location>
        <begin position="344"/>
        <end position="366"/>
    </location>
</feature>
<keyword evidence="10" id="KW-1185">Reference proteome</keyword>
<feature type="transmembrane region" description="Helical" evidence="7">
    <location>
        <begin position="153"/>
        <end position="176"/>
    </location>
</feature>
<dbReference type="PANTHER" id="PTHR33048">
    <property type="entry name" value="PTH11-LIKE INTEGRAL MEMBRANE PROTEIN (AFU_ORTHOLOGUE AFUA_5G11245)"/>
    <property type="match status" value="1"/>
</dbReference>
<keyword evidence="4 7" id="KW-0472">Membrane</keyword>
<feature type="transmembrane region" description="Helical" evidence="7">
    <location>
        <begin position="119"/>
        <end position="141"/>
    </location>
</feature>
<evidence type="ECO:0000259" key="8">
    <source>
        <dbReference type="Pfam" id="PF20684"/>
    </source>
</evidence>
<keyword evidence="2 7" id="KW-0812">Transmembrane</keyword>
<evidence type="ECO:0000256" key="7">
    <source>
        <dbReference type="SAM" id="Phobius"/>
    </source>
</evidence>
<dbReference type="InterPro" id="IPR052337">
    <property type="entry name" value="SAT4-like"/>
</dbReference>
<organism evidence="9 10">
    <name type="scientific">Lachnellula occidentalis</name>
    <dbReference type="NCBI Taxonomy" id="215460"/>
    <lineage>
        <taxon>Eukaryota</taxon>
        <taxon>Fungi</taxon>
        <taxon>Dikarya</taxon>
        <taxon>Ascomycota</taxon>
        <taxon>Pezizomycotina</taxon>
        <taxon>Leotiomycetes</taxon>
        <taxon>Helotiales</taxon>
        <taxon>Lachnaceae</taxon>
        <taxon>Lachnellula</taxon>
    </lineage>
</organism>
<accession>A0A8H8S358</accession>
<dbReference type="Pfam" id="PF20684">
    <property type="entry name" value="Fung_rhodopsin"/>
    <property type="match status" value="1"/>
</dbReference>
<feature type="transmembrane region" description="Helical" evidence="7">
    <location>
        <begin position="233"/>
        <end position="253"/>
    </location>
</feature>
<evidence type="ECO:0000256" key="4">
    <source>
        <dbReference type="ARBA" id="ARBA00023136"/>
    </source>
</evidence>
<comment type="similarity">
    <text evidence="5">Belongs to the SAT4 family.</text>
</comment>
<evidence type="ECO:0000256" key="5">
    <source>
        <dbReference type="ARBA" id="ARBA00038359"/>
    </source>
</evidence>
<evidence type="ECO:0000256" key="2">
    <source>
        <dbReference type="ARBA" id="ARBA00022692"/>
    </source>
</evidence>
<evidence type="ECO:0000256" key="6">
    <source>
        <dbReference type="SAM" id="MobiDB-lite"/>
    </source>
</evidence>
<dbReference type="OrthoDB" id="5273647at2759"/>
<dbReference type="PANTHER" id="PTHR33048:SF57">
    <property type="entry name" value="INTEGRAL MEMBRANE PROTEIN-RELATED"/>
    <property type="match status" value="1"/>
</dbReference>
<evidence type="ECO:0000313" key="10">
    <source>
        <dbReference type="Proteomes" id="UP000443090"/>
    </source>
</evidence>
<dbReference type="PRINTS" id="PR00169">
    <property type="entry name" value="KCHANNEL"/>
</dbReference>
<name>A0A8H8S358_9HELO</name>
<dbReference type="Proteomes" id="UP000443090">
    <property type="component" value="Unassembled WGS sequence"/>
</dbReference>
<feature type="transmembrane region" description="Helical" evidence="7">
    <location>
        <begin position="76"/>
        <end position="99"/>
    </location>
</feature>
<dbReference type="GO" id="GO:0016020">
    <property type="term" value="C:membrane"/>
    <property type="evidence" value="ECO:0007669"/>
    <property type="project" value="UniProtKB-SubCell"/>
</dbReference>
<feature type="domain" description="Rhodopsin" evidence="8">
    <location>
        <begin position="35"/>
        <end position="296"/>
    </location>
</feature>
<reference evidence="9 10" key="1">
    <citation type="submission" date="2018-05" db="EMBL/GenBank/DDBJ databases">
        <title>Genome sequencing and assembly of the regulated plant pathogen Lachnellula willkommii and related sister species for the development of diagnostic species identification markers.</title>
        <authorList>
            <person name="Giroux E."/>
            <person name="Bilodeau G."/>
        </authorList>
    </citation>
    <scope>NUCLEOTIDE SEQUENCE [LARGE SCALE GENOMIC DNA]</scope>
    <source>
        <strain evidence="9 10">CBS 160.35</strain>
    </source>
</reference>